<dbReference type="OrthoDB" id="2688393at2759"/>
<reference evidence="1 2" key="1">
    <citation type="journal article" date="2012" name="Science">
        <title>The Paleozoic origin of enzymatic lignin decomposition reconstructed from 31 fungal genomes.</title>
        <authorList>
            <person name="Floudas D."/>
            <person name="Binder M."/>
            <person name="Riley R."/>
            <person name="Barry K."/>
            <person name="Blanchette R.A."/>
            <person name="Henrissat B."/>
            <person name="Martinez A.T."/>
            <person name="Otillar R."/>
            <person name="Spatafora J.W."/>
            <person name="Yadav J.S."/>
            <person name="Aerts A."/>
            <person name="Benoit I."/>
            <person name="Boyd A."/>
            <person name="Carlson A."/>
            <person name="Copeland A."/>
            <person name="Coutinho P.M."/>
            <person name="de Vries R.P."/>
            <person name="Ferreira P."/>
            <person name="Findley K."/>
            <person name="Foster B."/>
            <person name="Gaskell J."/>
            <person name="Glotzer D."/>
            <person name="Gorecki P."/>
            <person name="Heitman J."/>
            <person name="Hesse C."/>
            <person name="Hori C."/>
            <person name="Igarashi K."/>
            <person name="Jurgens J.A."/>
            <person name="Kallen N."/>
            <person name="Kersten P."/>
            <person name="Kohler A."/>
            <person name="Kuees U."/>
            <person name="Kumar T.K.A."/>
            <person name="Kuo A."/>
            <person name="LaButti K."/>
            <person name="Larrondo L.F."/>
            <person name="Lindquist E."/>
            <person name="Ling A."/>
            <person name="Lombard V."/>
            <person name="Lucas S."/>
            <person name="Lundell T."/>
            <person name="Martin R."/>
            <person name="McLaughlin D.J."/>
            <person name="Morgenstern I."/>
            <person name="Morin E."/>
            <person name="Murat C."/>
            <person name="Nagy L.G."/>
            <person name="Nolan M."/>
            <person name="Ohm R.A."/>
            <person name="Patyshakuliyeva A."/>
            <person name="Rokas A."/>
            <person name="Ruiz-Duenas F.J."/>
            <person name="Sabat G."/>
            <person name="Salamov A."/>
            <person name="Samejima M."/>
            <person name="Schmutz J."/>
            <person name="Slot J.C."/>
            <person name="St John F."/>
            <person name="Stenlid J."/>
            <person name="Sun H."/>
            <person name="Sun S."/>
            <person name="Syed K."/>
            <person name="Tsang A."/>
            <person name="Wiebenga A."/>
            <person name="Young D."/>
            <person name="Pisabarro A."/>
            <person name="Eastwood D.C."/>
            <person name="Martin F."/>
            <person name="Cullen D."/>
            <person name="Grigoriev I.V."/>
            <person name="Hibbett D.S."/>
        </authorList>
    </citation>
    <scope>NUCLEOTIDE SEQUENCE [LARGE SCALE GENOMIC DNA]</scope>
    <source>
        <strain evidence="1 2">ATCC 11539</strain>
    </source>
</reference>
<sequence length="156" mass="18352">TLFEQIRDEQQAAGVSPWTPFADEDDWRLGEWLIRNVGKGETDKFLKLPMVRILFEHCCISRCASPSYKTSRSFLQKVNAIPTRGAKWHRDIITVGGDRFNEDGKIMKENLELWRRDPVKCIRELIGNPAFREKLAYVPERVYRDETSRTRVYDEM</sequence>
<name>S7RML0_GLOTA</name>
<dbReference type="STRING" id="670483.S7RML0"/>
<gene>
    <name evidence="1" type="ORF">GLOTRDRAFT_28174</name>
</gene>
<dbReference type="AlphaFoldDB" id="S7RML0"/>
<proteinExistence type="predicted"/>
<protein>
    <submittedName>
        <fullName evidence="1">Uncharacterized protein</fullName>
    </submittedName>
</protein>
<dbReference type="GeneID" id="19305241"/>
<evidence type="ECO:0000313" key="2">
    <source>
        <dbReference type="Proteomes" id="UP000030669"/>
    </source>
</evidence>
<dbReference type="KEGG" id="gtr:GLOTRDRAFT_28174"/>
<dbReference type="EMBL" id="KB469301">
    <property type="protein sequence ID" value="EPQ55685.1"/>
    <property type="molecule type" value="Genomic_DNA"/>
</dbReference>
<dbReference type="InterPro" id="IPR041078">
    <property type="entry name" value="Plavaka"/>
</dbReference>
<evidence type="ECO:0000313" key="1">
    <source>
        <dbReference type="EMBL" id="EPQ55685.1"/>
    </source>
</evidence>
<dbReference type="RefSeq" id="XP_007865500.1">
    <property type="nucleotide sequence ID" value="XM_007867309.1"/>
</dbReference>
<accession>S7RML0</accession>
<keyword evidence="2" id="KW-1185">Reference proteome</keyword>
<feature type="non-terminal residue" evidence="1">
    <location>
        <position position="156"/>
    </location>
</feature>
<dbReference type="Pfam" id="PF18759">
    <property type="entry name" value="Plavaka"/>
    <property type="match status" value="1"/>
</dbReference>
<dbReference type="OMA" id="EWELARF"/>
<dbReference type="eggNOG" id="ENOG502SHSB">
    <property type="taxonomic scope" value="Eukaryota"/>
</dbReference>
<dbReference type="Proteomes" id="UP000030669">
    <property type="component" value="Unassembled WGS sequence"/>
</dbReference>
<organism evidence="1 2">
    <name type="scientific">Gloeophyllum trabeum (strain ATCC 11539 / FP-39264 / Madison 617)</name>
    <name type="common">Brown rot fungus</name>
    <dbReference type="NCBI Taxonomy" id="670483"/>
    <lineage>
        <taxon>Eukaryota</taxon>
        <taxon>Fungi</taxon>
        <taxon>Dikarya</taxon>
        <taxon>Basidiomycota</taxon>
        <taxon>Agaricomycotina</taxon>
        <taxon>Agaricomycetes</taxon>
        <taxon>Gloeophyllales</taxon>
        <taxon>Gloeophyllaceae</taxon>
        <taxon>Gloeophyllum</taxon>
    </lineage>
</organism>
<dbReference type="HOGENOM" id="CLU_006344_5_2_1"/>
<feature type="non-terminal residue" evidence="1">
    <location>
        <position position="1"/>
    </location>
</feature>